<dbReference type="AlphaFoldDB" id="A0A1X0PAZ1"/>
<keyword evidence="3" id="KW-0677">Repeat</keyword>
<keyword evidence="6" id="KW-0175">Coiled coil</keyword>
<feature type="coiled-coil region" evidence="6">
    <location>
        <begin position="871"/>
        <end position="926"/>
    </location>
</feature>
<dbReference type="RefSeq" id="XP_028887815.1">
    <property type="nucleotide sequence ID" value="XM_029021307.1"/>
</dbReference>
<dbReference type="GO" id="GO:0030620">
    <property type="term" value="F:U2 snRNA binding"/>
    <property type="evidence" value="ECO:0007669"/>
    <property type="project" value="InterPro"/>
</dbReference>
<dbReference type="InterPro" id="IPR032675">
    <property type="entry name" value="LRR_dom_sf"/>
</dbReference>
<proteinExistence type="inferred from homology"/>
<gene>
    <name evidence="7" type="ORF">TM35_000016260</name>
</gene>
<comment type="subcellular location">
    <subcellularLocation>
        <location evidence="1">Nucleus</location>
    </subcellularLocation>
</comment>
<evidence type="ECO:0000313" key="7">
    <source>
        <dbReference type="EMBL" id="ORC93749.1"/>
    </source>
</evidence>
<protein>
    <submittedName>
        <fullName evidence="7">Uncharacterized protein</fullName>
    </submittedName>
</protein>
<comment type="caution">
    <text evidence="7">The sequence shown here is derived from an EMBL/GenBank/DDBJ whole genome shotgun (WGS) entry which is preliminary data.</text>
</comment>
<keyword evidence="4" id="KW-0539">Nucleus</keyword>
<dbReference type="EMBL" id="NBCO01000001">
    <property type="protein sequence ID" value="ORC93749.1"/>
    <property type="molecule type" value="Genomic_DNA"/>
</dbReference>
<evidence type="ECO:0000256" key="2">
    <source>
        <dbReference type="ARBA" id="ARBA00022614"/>
    </source>
</evidence>
<reference evidence="7 8" key="1">
    <citation type="submission" date="2017-03" db="EMBL/GenBank/DDBJ databases">
        <title>An alternative strategy for trypanosome survival in the mammalian bloodstream revealed through genome and transcriptome analysis of the ubiquitous bovine parasite Trypanosoma (Megatrypanum) theileri.</title>
        <authorList>
            <person name="Kelly S."/>
            <person name="Ivens A."/>
            <person name="Mott A."/>
            <person name="O'Neill E."/>
            <person name="Emms D."/>
            <person name="Macleod O."/>
            <person name="Voorheis P."/>
            <person name="Matthews J."/>
            <person name="Matthews K."/>
            <person name="Carrington M."/>
        </authorList>
    </citation>
    <scope>NUCLEOTIDE SEQUENCE [LARGE SCALE GENOMIC DNA]</scope>
    <source>
        <strain evidence="7">Edinburgh</strain>
    </source>
</reference>
<dbReference type="InterPro" id="IPR044640">
    <property type="entry name" value="RU2A"/>
</dbReference>
<comment type="similarity">
    <text evidence="5">Belongs to the U2 small nuclear ribonucleoprotein A family.</text>
</comment>
<keyword evidence="2" id="KW-0433">Leucine-rich repeat</keyword>
<dbReference type="VEuPathDB" id="TriTrypDB:TM35_000016260"/>
<dbReference type="GeneID" id="39981087"/>
<evidence type="ECO:0000256" key="1">
    <source>
        <dbReference type="ARBA" id="ARBA00004123"/>
    </source>
</evidence>
<keyword evidence="8" id="KW-1185">Reference proteome</keyword>
<dbReference type="PANTHER" id="PTHR10552">
    <property type="entry name" value="U2 SMALL NUCLEAR RIBONUCLEOPROTEIN A"/>
    <property type="match status" value="1"/>
</dbReference>
<evidence type="ECO:0000256" key="5">
    <source>
        <dbReference type="ARBA" id="ARBA00024196"/>
    </source>
</evidence>
<dbReference type="PANTHER" id="PTHR10552:SF6">
    <property type="entry name" value="U2 SMALL NUCLEAR RIBONUCLEOPROTEIN A"/>
    <property type="match status" value="1"/>
</dbReference>
<sequence>MRLSRRVQLNPEVIDSSLQRLNCVSQDIVEVDIHPTVLSLLTTVAPDEVRRAVAELPPHSTFNNGRREEEQVDFSGAGINTAVAFSLHTVLLSRNRLTKTLGIVQFKNTVRLSLLGNRLQRIEDCEALSLLPSLQYLSLEFNPVTSLPHYRAHILRICSWPDSLQPKSCRLKKLDTRSVLPVEVERAAQCLQREKVTMGELVNRMRFLSLLIEAEKRIALHNEIRRRGFIIQDTLLQLTVENVVTRCSTQLLALVDVSAASHLVRRLMSGKCRLCSISDENSMINDENMYDNIMDDTHTETETSQLASTLSLSLSRPYTATLNNPKKATIAAFCKDWSRDVFRRAMTSLDHRICELLLSIAHSLGEELTVMDVDRLNKLWFTQVAKVDSCKFYEQDKYKKSTSKIEKLFFSPTKIETPSQKINKVSKIEKKEEEEEEEEEARDEDMMMVHIEVDSSHQNLNGMRVESETDIDVISLRNVSPISQRVVSDQRNLVPIKELHEFASAALEEDYISHNNHHQVKNNSFMPLKLEEVEERNSDRASLFLPREAPVPFPPPPPPPIKKKISEQEQINLLNHHIKQRIFLKWKSLLWKKQQENLCTKFIQQRLENLLLYSFPTSHAISSMMQMLPRIEKKRVIFRFWYEQARLSYAPRSFRLGQLLMRWRWRTYEKQNINLLTINRRARTLKNVWKRWCEALQNRTAHTNCDSIINHTNIIEKNTNSVPQYSLLLHSGCVGNPSLSGKILSKETRVSFEEWSESKGATDVTQGLTCSTKPSAEAVGEIRILQQVEQTPGVAACLSLPMVTPIAETSPPIRMPLLCEKATQTMALPSYDDLAAEYKAAILAEADEAVAAIQADRLRLVDRVITLEQRVNEECVRVKHREEEIENLKEKLAAMTIREECMKSGLEDYNREIEHLRAVVQALREERRELLRPLVR</sequence>
<evidence type="ECO:0000256" key="4">
    <source>
        <dbReference type="ARBA" id="ARBA00023242"/>
    </source>
</evidence>
<dbReference type="GO" id="GO:0005634">
    <property type="term" value="C:nucleus"/>
    <property type="evidence" value="ECO:0007669"/>
    <property type="project" value="UniProtKB-SubCell"/>
</dbReference>
<evidence type="ECO:0000256" key="6">
    <source>
        <dbReference type="SAM" id="Coils"/>
    </source>
</evidence>
<evidence type="ECO:0000313" key="8">
    <source>
        <dbReference type="Proteomes" id="UP000192257"/>
    </source>
</evidence>
<evidence type="ECO:0000256" key="3">
    <source>
        <dbReference type="ARBA" id="ARBA00022737"/>
    </source>
</evidence>
<dbReference type="GO" id="GO:0000398">
    <property type="term" value="P:mRNA splicing, via spliceosome"/>
    <property type="evidence" value="ECO:0007669"/>
    <property type="project" value="InterPro"/>
</dbReference>
<dbReference type="Gene3D" id="3.80.10.10">
    <property type="entry name" value="Ribonuclease Inhibitor"/>
    <property type="match status" value="1"/>
</dbReference>
<name>A0A1X0PAZ1_9TRYP</name>
<dbReference type="OrthoDB" id="433501at2759"/>
<dbReference type="SUPFAM" id="SSF52058">
    <property type="entry name" value="L domain-like"/>
    <property type="match status" value="1"/>
</dbReference>
<dbReference type="Proteomes" id="UP000192257">
    <property type="component" value="Unassembled WGS sequence"/>
</dbReference>
<accession>A0A1X0PAZ1</accession>
<organism evidence="7 8">
    <name type="scientific">Trypanosoma theileri</name>
    <dbReference type="NCBI Taxonomy" id="67003"/>
    <lineage>
        <taxon>Eukaryota</taxon>
        <taxon>Discoba</taxon>
        <taxon>Euglenozoa</taxon>
        <taxon>Kinetoplastea</taxon>
        <taxon>Metakinetoplastina</taxon>
        <taxon>Trypanosomatida</taxon>
        <taxon>Trypanosomatidae</taxon>
        <taxon>Trypanosoma</taxon>
    </lineage>
</organism>